<proteinExistence type="predicted"/>
<dbReference type="AlphaFoldDB" id="A0A1R3IH22"/>
<organism evidence="2 3">
    <name type="scientific">Corchorus capsularis</name>
    <name type="common">Jute</name>
    <dbReference type="NCBI Taxonomy" id="210143"/>
    <lineage>
        <taxon>Eukaryota</taxon>
        <taxon>Viridiplantae</taxon>
        <taxon>Streptophyta</taxon>
        <taxon>Embryophyta</taxon>
        <taxon>Tracheophyta</taxon>
        <taxon>Spermatophyta</taxon>
        <taxon>Magnoliopsida</taxon>
        <taxon>eudicotyledons</taxon>
        <taxon>Gunneridae</taxon>
        <taxon>Pentapetalae</taxon>
        <taxon>rosids</taxon>
        <taxon>malvids</taxon>
        <taxon>Malvales</taxon>
        <taxon>Malvaceae</taxon>
        <taxon>Grewioideae</taxon>
        <taxon>Apeibeae</taxon>
        <taxon>Corchorus</taxon>
    </lineage>
</organism>
<evidence type="ECO:0000313" key="3">
    <source>
        <dbReference type="Proteomes" id="UP000188268"/>
    </source>
</evidence>
<comment type="caution">
    <text evidence="2">The sequence shown here is derived from an EMBL/GenBank/DDBJ whole genome shotgun (WGS) entry which is preliminary data.</text>
</comment>
<feature type="region of interest" description="Disordered" evidence="1">
    <location>
        <begin position="92"/>
        <end position="132"/>
    </location>
</feature>
<gene>
    <name evidence="2" type="ORF">CCACVL1_12150</name>
</gene>
<feature type="compositionally biased region" description="Polar residues" evidence="1">
    <location>
        <begin position="117"/>
        <end position="132"/>
    </location>
</feature>
<keyword evidence="3" id="KW-1185">Reference proteome</keyword>
<name>A0A1R3IH22_COCAP</name>
<evidence type="ECO:0000313" key="2">
    <source>
        <dbReference type="EMBL" id="OMO81877.1"/>
    </source>
</evidence>
<protein>
    <submittedName>
        <fullName evidence="2">Uncharacterized protein</fullName>
    </submittedName>
</protein>
<dbReference type="Proteomes" id="UP000188268">
    <property type="component" value="Unassembled WGS sequence"/>
</dbReference>
<accession>A0A1R3IH22</accession>
<reference evidence="2 3" key="1">
    <citation type="submission" date="2013-09" db="EMBL/GenBank/DDBJ databases">
        <title>Corchorus capsularis genome sequencing.</title>
        <authorList>
            <person name="Alam M."/>
            <person name="Haque M.S."/>
            <person name="Islam M.S."/>
            <person name="Emdad E.M."/>
            <person name="Islam M.M."/>
            <person name="Ahmed B."/>
            <person name="Halim A."/>
            <person name="Hossen Q.M.M."/>
            <person name="Hossain M.Z."/>
            <person name="Ahmed R."/>
            <person name="Khan M.M."/>
            <person name="Islam R."/>
            <person name="Rashid M.M."/>
            <person name="Khan S.A."/>
            <person name="Rahman M.S."/>
            <person name="Alam M."/>
        </authorList>
    </citation>
    <scope>NUCLEOTIDE SEQUENCE [LARGE SCALE GENOMIC DNA]</scope>
    <source>
        <strain evidence="3">cv. CVL-1</strain>
        <tissue evidence="2">Whole seedling</tissue>
    </source>
</reference>
<evidence type="ECO:0000256" key="1">
    <source>
        <dbReference type="SAM" id="MobiDB-lite"/>
    </source>
</evidence>
<dbReference type="EMBL" id="AWWV01010067">
    <property type="protein sequence ID" value="OMO81877.1"/>
    <property type="molecule type" value="Genomic_DNA"/>
</dbReference>
<sequence>MAGASKLCSACNQEIDGDINARLAHKEKCEAFYEKSPEEREREIKQANKDFKKLKAASKKEPENKKLKAEVNMIKNKGKGFFKLEANVQAAQLQRESKTAEKKAAQEKEKANRNKRGGSSVSSGSTCNVKLP</sequence>
<feature type="region of interest" description="Disordered" evidence="1">
    <location>
        <begin position="34"/>
        <end position="67"/>
    </location>
</feature>
<dbReference type="Gramene" id="OMO81877">
    <property type="protein sequence ID" value="OMO81877"/>
    <property type="gene ID" value="CCACVL1_12150"/>
</dbReference>
<feature type="compositionally biased region" description="Basic and acidic residues" evidence="1">
    <location>
        <begin position="95"/>
        <end position="112"/>
    </location>
</feature>